<accession>A0ABS6T5X5</accession>
<comment type="catalytic activity">
    <reaction evidence="1">
        <text>ATP + protein L-histidine = ADP + protein N-phospho-L-histidine.</text>
        <dbReference type="EC" id="2.7.13.3"/>
    </reaction>
</comment>
<reference evidence="11 12" key="1">
    <citation type="submission" date="2021-05" db="EMBL/GenBank/DDBJ databases">
        <title>Culturable bacteria isolated from Daya Bay.</title>
        <authorList>
            <person name="Zheng W."/>
            <person name="Yu S."/>
            <person name="Huang Y."/>
        </authorList>
    </citation>
    <scope>NUCLEOTIDE SEQUENCE [LARGE SCALE GENOMIC DNA]</scope>
    <source>
        <strain evidence="11 12">DP4N28-5</strain>
    </source>
</reference>
<feature type="domain" description="Histidine kinase" evidence="10">
    <location>
        <begin position="358"/>
        <end position="570"/>
    </location>
</feature>
<dbReference type="PANTHER" id="PTHR43065">
    <property type="entry name" value="SENSOR HISTIDINE KINASE"/>
    <property type="match status" value="1"/>
</dbReference>
<dbReference type="RefSeq" id="WP_218392950.1">
    <property type="nucleotide sequence ID" value="NZ_JAHUZE010000003.1"/>
</dbReference>
<keyword evidence="7" id="KW-0902">Two-component regulatory system</keyword>
<dbReference type="CDD" id="cd00082">
    <property type="entry name" value="HisKA"/>
    <property type="match status" value="1"/>
</dbReference>
<evidence type="ECO:0000256" key="6">
    <source>
        <dbReference type="ARBA" id="ARBA00022840"/>
    </source>
</evidence>
<feature type="transmembrane region" description="Helical" evidence="9">
    <location>
        <begin position="262"/>
        <end position="283"/>
    </location>
</feature>
<dbReference type="PANTHER" id="PTHR43065:SF46">
    <property type="entry name" value="C4-DICARBOXYLATE TRANSPORT SENSOR PROTEIN DCTB"/>
    <property type="match status" value="1"/>
</dbReference>
<name>A0ABS6T5X5_9RHOB</name>
<keyword evidence="9" id="KW-0472">Membrane</keyword>
<dbReference type="EMBL" id="JAHUZE010000003">
    <property type="protein sequence ID" value="MBV7379757.1"/>
    <property type="molecule type" value="Genomic_DNA"/>
</dbReference>
<dbReference type="CDD" id="cd18773">
    <property type="entry name" value="PDC1_HK_sensor"/>
    <property type="match status" value="1"/>
</dbReference>
<gene>
    <name evidence="11" type="ORF">KJP28_12565</name>
</gene>
<dbReference type="InterPro" id="IPR003594">
    <property type="entry name" value="HATPase_dom"/>
</dbReference>
<evidence type="ECO:0000256" key="7">
    <source>
        <dbReference type="ARBA" id="ARBA00023012"/>
    </source>
</evidence>
<evidence type="ECO:0000256" key="3">
    <source>
        <dbReference type="ARBA" id="ARBA00022679"/>
    </source>
</evidence>
<keyword evidence="8" id="KW-0175">Coiled coil</keyword>
<evidence type="ECO:0000256" key="2">
    <source>
        <dbReference type="ARBA" id="ARBA00012438"/>
    </source>
</evidence>
<dbReference type="InterPro" id="IPR003661">
    <property type="entry name" value="HisK_dim/P_dom"/>
</dbReference>
<comment type="caution">
    <text evidence="11">The sequence shown here is derived from an EMBL/GenBank/DDBJ whole genome shotgun (WGS) entry which is preliminary data.</text>
</comment>
<keyword evidence="12" id="KW-1185">Reference proteome</keyword>
<dbReference type="SMART" id="SM00388">
    <property type="entry name" value="HisKA"/>
    <property type="match status" value="1"/>
</dbReference>
<dbReference type="Proteomes" id="UP000756530">
    <property type="component" value="Unassembled WGS sequence"/>
</dbReference>
<evidence type="ECO:0000313" key="12">
    <source>
        <dbReference type="Proteomes" id="UP000756530"/>
    </source>
</evidence>
<evidence type="ECO:0000256" key="4">
    <source>
        <dbReference type="ARBA" id="ARBA00022741"/>
    </source>
</evidence>
<proteinExistence type="predicted"/>
<keyword evidence="5 11" id="KW-0418">Kinase</keyword>
<organism evidence="11 12">
    <name type="scientific">Maritimibacter dapengensis</name>
    <dbReference type="NCBI Taxonomy" id="2836868"/>
    <lineage>
        <taxon>Bacteria</taxon>
        <taxon>Pseudomonadati</taxon>
        <taxon>Pseudomonadota</taxon>
        <taxon>Alphaproteobacteria</taxon>
        <taxon>Rhodobacterales</taxon>
        <taxon>Roseobacteraceae</taxon>
        <taxon>Maritimibacter</taxon>
    </lineage>
</organism>
<evidence type="ECO:0000259" key="10">
    <source>
        <dbReference type="PROSITE" id="PS50109"/>
    </source>
</evidence>
<dbReference type="Pfam" id="PF02518">
    <property type="entry name" value="HATPase_c"/>
    <property type="match status" value="1"/>
</dbReference>
<sequence length="575" mass="61514">MIRPILFLCASALLAAAIGWSAYVDRVDRLSERGEADLALAADRVTAQLFRYRELAVVLSRHPELTERLATGAGSARAASVVQNMADMTGAWDISVVDLSGRIVAGSSGSSAARDPQDPPLARALDGALGTNNEIVADAGNPTRVFSFAAPVQDARGTVLGAVMTRVPVSQIEDNWPGDAPPVFFTDTGGTVFVTNRSDLILANRAEGMPAYREQIIAGHVHWSMDGGPYLPNRALHLARDLPTVGLTAEILIDSASALTAALSWGLIAAGALLTFGAILFLVGQNRRALADKLAVEAAANARLEARVEERTRELTAVNADLRREVAERKETEAALKRAQDELVQAGKLSALGQMSAGISHELNQPLMAIRSFAENGEQFFDRGKPERARDNLGRISELARRMGRIIQNLRAFARQESGPITDVDLIAVIQAALEVTADKLKRHRVTLDYKAPQAPLMVRGGEVRLQQVIVNLLSNAVDAMSETDNRRIEIRIDTGDAVRLTIRDTGPGITNPDRVFDPFYTTKEVGAAEGMGLGLSISYGLVQSFGGGIRGANHPEGGAEFTVDLVPAELEAAA</sequence>
<dbReference type="InterPro" id="IPR005467">
    <property type="entry name" value="His_kinase_dom"/>
</dbReference>
<keyword evidence="3" id="KW-0808">Transferase</keyword>
<dbReference type="PIRSF" id="PIRSF036431">
    <property type="entry name" value="STHK_DctB"/>
    <property type="match status" value="1"/>
</dbReference>
<dbReference type="PROSITE" id="PS50109">
    <property type="entry name" value="HIS_KIN"/>
    <property type="match status" value="1"/>
</dbReference>
<protein>
    <recommendedName>
        <fullName evidence="2">histidine kinase</fullName>
        <ecNumber evidence="2">2.7.13.3</ecNumber>
    </recommendedName>
</protein>
<dbReference type="InterPro" id="IPR017055">
    <property type="entry name" value="Sig_transdc_His_kinase_DctB"/>
</dbReference>
<dbReference type="Pfam" id="PF00512">
    <property type="entry name" value="HisKA"/>
    <property type="match status" value="1"/>
</dbReference>
<evidence type="ECO:0000256" key="9">
    <source>
        <dbReference type="SAM" id="Phobius"/>
    </source>
</evidence>
<evidence type="ECO:0000256" key="5">
    <source>
        <dbReference type="ARBA" id="ARBA00022777"/>
    </source>
</evidence>
<dbReference type="EC" id="2.7.13.3" evidence="2"/>
<keyword evidence="9" id="KW-0812">Transmembrane</keyword>
<evidence type="ECO:0000313" key="11">
    <source>
        <dbReference type="EMBL" id="MBV7379757.1"/>
    </source>
</evidence>
<keyword evidence="4" id="KW-0547">Nucleotide-binding</keyword>
<dbReference type="SMART" id="SM00387">
    <property type="entry name" value="HATPase_c"/>
    <property type="match status" value="1"/>
</dbReference>
<keyword evidence="9" id="KW-1133">Transmembrane helix</keyword>
<feature type="coiled-coil region" evidence="8">
    <location>
        <begin position="301"/>
        <end position="349"/>
    </location>
</feature>
<evidence type="ECO:0000256" key="8">
    <source>
        <dbReference type="SAM" id="Coils"/>
    </source>
</evidence>
<keyword evidence="6" id="KW-0067">ATP-binding</keyword>
<dbReference type="GO" id="GO:0016301">
    <property type="term" value="F:kinase activity"/>
    <property type="evidence" value="ECO:0007669"/>
    <property type="project" value="UniProtKB-KW"/>
</dbReference>
<evidence type="ECO:0000256" key="1">
    <source>
        <dbReference type="ARBA" id="ARBA00000085"/>
    </source>
</evidence>